<accession>G0NSZ8</accession>
<evidence type="ECO:0000313" key="1">
    <source>
        <dbReference type="EMBL" id="EGT36993.1"/>
    </source>
</evidence>
<gene>
    <name evidence="1" type="ORF">CAEBREN_19798</name>
</gene>
<keyword evidence="2" id="KW-1185">Reference proteome</keyword>
<name>G0NSZ8_CAEBE</name>
<organism evidence="2">
    <name type="scientific">Caenorhabditis brenneri</name>
    <name type="common">Nematode worm</name>
    <dbReference type="NCBI Taxonomy" id="135651"/>
    <lineage>
        <taxon>Eukaryota</taxon>
        <taxon>Metazoa</taxon>
        <taxon>Ecdysozoa</taxon>
        <taxon>Nematoda</taxon>
        <taxon>Chromadorea</taxon>
        <taxon>Rhabditida</taxon>
        <taxon>Rhabditina</taxon>
        <taxon>Rhabditomorpha</taxon>
        <taxon>Rhabditoidea</taxon>
        <taxon>Rhabditidae</taxon>
        <taxon>Peloderinae</taxon>
        <taxon>Caenorhabditis</taxon>
    </lineage>
</organism>
<dbReference type="InParanoid" id="G0NSZ8"/>
<reference evidence="2" key="1">
    <citation type="submission" date="2011-07" db="EMBL/GenBank/DDBJ databases">
        <authorList>
            <consortium name="Caenorhabditis brenneri Sequencing and Analysis Consortium"/>
            <person name="Wilson R.K."/>
        </authorList>
    </citation>
    <scope>NUCLEOTIDE SEQUENCE [LARGE SCALE GENOMIC DNA]</scope>
    <source>
        <strain evidence="2">PB2801</strain>
    </source>
</reference>
<dbReference type="AlphaFoldDB" id="G0NSZ8"/>
<protein>
    <submittedName>
        <fullName evidence="1">Uncharacterized protein</fullName>
    </submittedName>
</protein>
<dbReference type="Proteomes" id="UP000008068">
    <property type="component" value="Unassembled WGS sequence"/>
</dbReference>
<dbReference type="HOGENOM" id="CLU_2063554_0_0_1"/>
<evidence type="ECO:0000313" key="2">
    <source>
        <dbReference type="Proteomes" id="UP000008068"/>
    </source>
</evidence>
<proteinExistence type="predicted"/>
<dbReference type="EMBL" id="GL379941">
    <property type="protein sequence ID" value="EGT36993.1"/>
    <property type="molecule type" value="Genomic_DNA"/>
</dbReference>
<sequence length="119" mass="13409">MCSKCSKLAPNVSPCSPNLLNLLPNPSQSLVPSKTANSPILILKSKKLPISQLLARFKFKYSSYDDLIEPSAILMNPSYPINQHSFICCIHRFISYPTIIYFRVQTPIVISKNRPRLTS</sequence>